<evidence type="ECO:0000313" key="5">
    <source>
        <dbReference type="EMBL" id="SFZ82594.1"/>
    </source>
</evidence>
<evidence type="ECO:0000313" key="6">
    <source>
        <dbReference type="Proteomes" id="UP000231564"/>
    </source>
</evidence>
<evidence type="ECO:0000256" key="3">
    <source>
        <dbReference type="SAM" id="SignalP"/>
    </source>
</evidence>
<dbReference type="Pfam" id="PF09375">
    <property type="entry name" value="Peptidase_M75"/>
    <property type="match status" value="1"/>
</dbReference>
<comment type="subcellular location">
    <subcellularLocation>
        <location evidence="1">Cell envelope</location>
    </subcellularLocation>
</comment>
<dbReference type="PROSITE" id="PS51257">
    <property type="entry name" value="PROKAR_LIPOPROTEIN"/>
    <property type="match status" value="1"/>
</dbReference>
<proteinExistence type="predicted"/>
<dbReference type="STRING" id="1349785.GCA_000509405_02190"/>
<feature type="domain" description="Imelysin-like" evidence="4">
    <location>
        <begin position="44"/>
        <end position="321"/>
    </location>
</feature>
<dbReference type="InterPro" id="IPR038352">
    <property type="entry name" value="Imelysin_sf"/>
</dbReference>
<evidence type="ECO:0000256" key="2">
    <source>
        <dbReference type="ARBA" id="ARBA00022729"/>
    </source>
</evidence>
<keyword evidence="5" id="KW-0449">Lipoprotein</keyword>
<name>A0A2H1E9L3_9FLAO</name>
<evidence type="ECO:0000259" key="4">
    <source>
        <dbReference type="Pfam" id="PF09375"/>
    </source>
</evidence>
<keyword evidence="2 3" id="KW-0732">Signal</keyword>
<feature type="signal peptide" evidence="3">
    <location>
        <begin position="1"/>
        <end position="19"/>
    </location>
</feature>
<evidence type="ECO:0000256" key="1">
    <source>
        <dbReference type="ARBA" id="ARBA00004196"/>
    </source>
</evidence>
<dbReference type="InterPro" id="IPR018976">
    <property type="entry name" value="Imelysin-like"/>
</dbReference>
<dbReference type="AlphaFoldDB" id="A0A2H1E9L3"/>
<organism evidence="5 6">
    <name type="scientific">Tenacibaculum maritimum NCIMB 2154</name>
    <dbReference type="NCBI Taxonomy" id="1349785"/>
    <lineage>
        <taxon>Bacteria</taxon>
        <taxon>Pseudomonadati</taxon>
        <taxon>Bacteroidota</taxon>
        <taxon>Flavobacteriia</taxon>
        <taxon>Flavobacteriales</taxon>
        <taxon>Flavobacteriaceae</taxon>
        <taxon>Tenacibaculum</taxon>
    </lineage>
</organism>
<reference evidence="5 6" key="1">
    <citation type="submission" date="2016-11" db="EMBL/GenBank/DDBJ databases">
        <authorList>
            <person name="Jaros S."/>
            <person name="Januszkiewicz K."/>
            <person name="Wedrychowicz H."/>
        </authorList>
    </citation>
    <scope>NUCLEOTIDE SEQUENCE [LARGE SCALE GENOMIC DNA]</scope>
    <source>
        <strain evidence="5">NCIMB 2154T</strain>
    </source>
</reference>
<feature type="chain" id="PRO_5013621551" evidence="3">
    <location>
        <begin position="20"/>
        <end position="352"/>
    </location>
</feature>
<dbReference type="EMBL" id="LT634361">
    <property type="protein sequence ID" value="SFZ82594.1"/>
    <property type="molecule type" value="Genomic_DNA"/>
</dbReference>
<accession>A0A2H1E9L3</accession>
<dbReference type="Gene3D" id="1.20.1420.20">
    <property type="entry name" value="M75 peptidase, HXXE motif"/>
    <property type="match status" value="1"/>
</dbReference>
<dbReference type="Proteomes" id="UP000231564">
    <property type="component" value="Chromosome MARIT"/>
</dbReference>
<dbReference type="OrthoDB" id="1185510at2"/>
<sequence>MIHKNLTLLLIIFLFTACSDDTVTQSFDLKQLRNNFIKNIETPSTNKLLQNIELLNKEITAFSMEANRQNLEKLQSTWKLTAIAFSGNEILNIGAIKASGIHNAFYSWNANEEGINNYINSSNVISGTTINTLPTNFRGLSAIEFLIFDASFTETLASFSNQRRVQYLKMLGENLLQKAISLNKIWKNYRAVFISNNTTGIDGGINIVINQINASLENIKRFKIGEPAGIERTTFVDINKLQAEKSASSIALIKKNINTIKEIYFGKTEGLADYVSFITKNNDLNIKIGKQFELIENSITKLNSKALKDVLLSNPNDVKELYDTIKSLIILIKADLASALSITITFTDNDGD</sequence>
<dbReference type="InterPro" id="IPR034984">
    <property type="entry name" value="Imelysin-like_IPPA"/>
</dbReference>
<dbReference type="GO" id="GO:0030313">
    <property type="term" value="C:cell envelope"/>
    <property type="evidence" value="ECO:0007669"/>
    <property type="project" value="UniProtKB-SubCell"/>
</dbReference>
<dbReference type="RefSeq" id="WP_100211225.1">
    <property type="nucleotide sequence ID" value="NZ_CP138495.1"/>
</dbReference>
<dbReference type="GeneID" id="47723172"/>
<protein>
    <submittedName>
        <fullName evidence="5">Iron regulated protein Imelysin family lipoprotein</fullName>
    </submittedName>
</protein>
<keyword evidence="6" id="KW-1185">Reference proteome</keyword>
<dbReference type="CDD" id="cd14659">
    <property type="entry name" value="Imelysin-like_IPPA"/>
    <property type="match status" value="1"/>
</dbReference>
<dbReference type="KEGG" id="tmar:MARIT_1661"/>
<gene>
    <name evidence="5" type="primary">irpA2</name>
    <name evidence="5" type="ORF">MARIT_1661</name>
</gene>